<dbReference type="HAMAP" id="MF_00178">
    <property type="entry name" value="Lumazine_synth"/>
    <property type="match status" value="1"/>
</dbReference>
<dbReference type="SUPFAM" id="SSF52121">
    <property type="entry name" value="Lumazine synthase"/>
    <property type="match status" value="1"/>
</dbReference>
<evidence type="ECO:0000313" key="8">
    <source>
        <dbReference type="EMBL" id="GAA4354784.1"/>
    </source>
</evidence>
<evidence type="ECO:0000256" key="3">
    <source>
        <dbReference type="ARBA" id="ARBA00012664"/>
    </source>
</evidence>
<evidence type="ECO:0000256" key="4">
    <source>
        <dbReference type="ARBA" id="ARBA00022619"/>
    </source>
</evidence>
<dbReference type="Gene3D" id="3.40.50.960">
    <property type="entry name" value="Lumazine/riboflavin synthase"/>
    <property type="match status" value="1"/>
</dbReference>
<name>A0ABP8IAS6_9BURK</name>
<evidence type="ECO:0000256" key="2">
    <source>
        <dbReference type="ARBA" id="ARBA00007424"/>
    </source>
</evidence>
<evidence type="ECO:0000256" key="1">
    <source>
        <dbReference type="ARBA" id="ARBA00004917"/>
    </source>
</evidence>
<dbReference type="RefSeq" id="WP_345540931.1">
    <property type="nucleotide sequence ID" value="NZ_BAABGJ010000080.1"/>
</dbReference>
<feature type="binding site" evidence="7">
    <location>
        <position position="135"/>
    </location>
    <ligand>
        <name>(2S)-2-hydroxy-3-oxobutyl phosphate</name>
        <dbReference type="ChEBI" id="CHEBI:58830"/>
    </ligand>
</feature>
<comment type="pathway">
    <text evidence="1 7">Cofactor biosynthesis; riboflavin biosynthesis; riboflavin from 2-hydroxy-3-oxobutyl phosphate and 5-amino-6-(D-ribitylamino)uracil: step 1/2.</text>
</comment>
<feature type="binding site" evidence="7">
    <location>
        <begin position="64"/>
        <end position="66"/>
    </location>
    <ligand>
        <name>5-amino-6-(D-ribitylamino)uracil</name>
        <dbReference type="ChEBI" id="CHEBI:15934"/>
    </ligand>
</feature>
<dbReference type="EC" id="2.5.1.78" evidence="3 7"/>
<feature type="binding site" evidence="7">
    <location>
        <position position="121"/>
    </location>
    <ligand>
        <name>5-amino-6-(D-ribitylamino)uracil</name>
        <dbReference type="ChEBI" id="CHEBI:15934"/>
    </ligand>
</feature>
<dbReference type="EMBL" id="BAABGJ010000080">
    <property type="protein sequence ID" value="GAA4354784.1"/>
    <property type="molecule type" value="Genomic_DNA"/>
</dbReference>
<gene>
    <name evidence="7" type="primary">ribH</name>
    <name evidence="8" type="ORF">GCM10023165_46340</name>
</gene>
<comment type="function">
    <text evidence="7">Catalyzes the formation of 6,7-dimethyl-8-ribityllumazine by condensation of 5-amino-6-(D-ribitylamino)uracil with 3,4-dihydroxy-2-butanone 4-phosphate. This is the penultimate step in the biosynthesis of riboflavin.</text>
</comment>
<dbReference type="InterPro" id="IPR034964">
    <property type="entry name" value="LS"/>
</dbReference>
<comment type="catalytic activity">
    <reaction evidence="6 7">
        <text>(2S)-2-hydroxy-3-oxobutyl phosphate + 5-amino-6-(D-ribitylamino)uracil = 6,7-dimethyl-8-(1-D-ribityl)lumazine + phosphate + 2 H2O + H(+)</text>
        <dbReference type="Rhea" id="RHEA:26152"/>
        <dbReference type="ChEBI" id="CHEBI:15377"/>
        <dbReference type="ChEBI" id="CHEBI:15378"/>
        <dbReference type="ChEBI" id="CHEBI:15934"/>
        <dbReference type="ChEBI" id="CHEBI:43474"/>
        <dbReference type="ChEBI" id="CHEBI:58201"/>
        <dbReference type="ChEBI" id="CHEBI:58830"/>
        <dbReference type="EC" id="2.5.1.78"/>
    </reaction>
</comment>
<comment type="caution">
    <text evidence="8">The sequence shown here is derived from an EMBL/GenBank/DDBJ whole genome shotgun (WGS) entry which is preliminary data.</text>
</comment>
<keyword evidence="5 7" id="KW-0808">Transferase</keyword>
<dbReference type="InterPro" id="IPR002180">
    <property type="entry name" value="LS/RS"/>
</dbReference>
<sequence length="170" mass="18876">MSQINDLPLCAVTASEGSRGQRIAFVQAQWHSDIVHQARDAFLEEMQRQGVPLERIDVFDVPGAFEIPLHVKRLARSGRYAGIVGCALVVDGGIYRHEFVASTVVNSLMTVQLETDVPVFSAVLTPHHFHEHVEHRKYFHRHFAVKGTEVAEACVKTLAALRQVDALLAA</sequence>
<proteinExistence type="inferred from homology"/>
<evidence type="ECO:0000256" key="5">
    <source>
        <dbReference type="ARBA" id="ARBA00022679"/>
    </source>
</evidence>
<evidence type="ECO:0000313" key="9">
    <source>
        <dbReference type="Proteomes" id="UP001500975"/>
    </source>
</evidence>
<comment type="caution">
    <text evidence="7">Lacks conserved residue(s) required for the propagation of feature annotation.</text>
</comment>
<dbReference type="PANTHER" id="PTHR21058:SF0">
    <property type="entry name" value="6,7-DIMETHYL-8-RIBITYLLUMAZINE SYNTHASE"/>
    <property type="match status" value="1"/>
</dbReference>
<dbReference type="Proteomes" id="UP001500975">
    <property type="component" value="Unassembled WGS sequence"/>
</dbReference>
<feature type="binding site" evidence="7">
    <location>
        <begin position="88"/>
        <end position="90"/>
    </location>
    <ligand>
        <name>5-amino-6-(D-ribitylamino)uracil</name>
        <dbReference type="ChEBI" id="CHEBI:15934"/>
    </ligand>
</feature>
<dbReference type="Pfam" id="PF00885">
    <property type="entry name" value="DMRL_synthase"/>
    <property type="match status" value="1"/>
</dbReference>
<feature type="binding site" evidence="7">
    <location>
        <position position="30"/>
    </location>
    <ligand>
        <name>5-amino-6-(D-ribitylamino)uracil</name>
        <dbReference type="ChEBI" id="CHEBI:15934"/>
    </ligand>
</feature>
<dbReference type="InterPro" id="IPR036467">
    <property type="entry name" value="LS/RS_sf"/>
</dbReference>
<keyword evidence="4 7" id="KW-0686">Riboflavin biosynthesis</keyword>
<comment type="similarity">
    <text evidence="2 7">Belongs to the DMRL synthase family.</text>
</comment>
<dbReference type="PANTHER" id="PTHR21058">
    <property type="entry name" value="6,7-DIMETHYL-8-RIBITYLLUMAZINE SYNTHASE DMRL SYNTHASE LUMAZINE SYNTHASE"/>
    <property type="match status" value="1"/>
</dbReference>
<accession>A0ABP8IAS6</accession>
<evidence type="ECO:0000256" key="7">
    <source>
        <dbReference type="HAMAP-Rule" id="MF_00178"/>
    </source>
</evidence>
<evidence type="ECO:0000256" key="6">
    <source>
        <dbReference type="ARBA" id="ARBA00048785"/>
    </source>
</evidence>
<keyword evidence="9" id="KW-1185">Reference proteome</keyword>
<reference evidence="9" key="1">
    <citation type="journal article" date="2019" name="Int. J. Syst. Evol. Microbiol.">
        <title>The Global Catalogue of Microorganisms (GCM) 10K type strain sequencing project: providing services to taxonomists for standard genome sequencing and annotation.</title>
        <authorList>
            <consortium name="The Broad Institute Genomics Platform"/>
            <consortium name="The Broad Institute Genome Sequencing Center for Infectious Disease"/>
            <person name="Wu L."/>
            <person name="Ma J."/>
        </authorList>
    </citation>
    <scope>NUCLEOTIDE SEQUENCE [LARGE SCALE GENOMIC DNA]</scope>
    <source>
        <strain evidence="9">JCM 17804</strain>
    </source>
</reference>
<feature type="active site" description="Proton donor" evidence="7">
    <location>
        <position position="96"/>
    </location>
</feature>
<organism evidence="8 9">
    <name type="scientific">Variovorax defluvii</name>
    <dbReference type="NCBI Taxonomy" id="913761"/>
    <lineage>
        <taxon>Bacteria</taxon>
        <taxon>Pseudomonadati</taxon>
        <taxon>Pseudomonadota</taxon>
        <taxon>Betaproteobacteria</taxon>
        <taxon>Burkholderiales</taxon>
        <taxon>Comamonadaceae</taxon>
        <taxon>Variovorax</taxon>
    </lineage>
</organism>
<protein>
    <recommendedName>
        <fullName evidence="3 7">6,7-dimethyl-8-ribityllumazine synthase</fullName>
        <shortName evidence="7">DMRL synthase</shortName>
        <shortName evidence="7">LS</shortName>
        <shortName evidence="7">Lumazine synthase</shortName>
        <ecNumber evidence="3 7">2.5.1.78</ecNumber>
    </recommendedName>
</protein>
<dbReference type="NCBIfam" id="NF009084">
    <property type="entry name" value="PRK12419.1"/>
    <property type="match status" value="1"/>
</dbReference>